<dbReference type="SMART" id="SM01120">
    <property type="entry name" value="Dak2"/>
    <property type="match status" value="1"/>
</dbReference>
<dbReference type="InterPro" id="IPR019986">
    <property type="entry name" value="YloV-like"/>
</dbReference>
<accession>A0A0S7BSI2</accession>
<dbReference type="RefSeq" id="WP_062279140.1">
    <property type="nucleotide sequence ID" value="NZ_DF968181.1"/>
</dbReference>
<dbReference type="GO" id="GO:0006071">
    <property type="term" value="P:glycerol metabolic process"/>
    <property type="evidence" value="ECO:0007669"/>
    <property type="project" value="InterPro"/>
</dbReference>
<dbReference type="SUPFAM" id="SSF101473">
    <property type="entry name" value="DhaL-like"/>
    <property type="match status" value="1"/>
</dbReference>
<dbReference type="PROSITE" id="PS51480">
    <property type="entry name" value="DHAL"/>
    <property type="match status" value="1"/>
</dbReference>
<dbReference type="PANTHER" id="PTHR33434:SF4">
    <property type="entry name" value="PHOSPHATASE PROTEIN"/>
    <property type="match status" value="1"/>
</dbReference>
<dbReference type="OrthoDB" id="9760324at2"/>
<dbReference type="NCBIfam" id="TIGR03599">
    <property type="entry name" value="YloV"/>
    <property type="match status" value="1"/>
</dbReference>
<organism evidence="2">
    <name type="scientific">Flexilinea flocculi</name>
    <dbReference type="NCBI Taxonomy" id="1678840"/>
    <lineage>
        <taxon>Bacteria</taxon>
        <taxon>Bacillati</taxon>
        <taxon>Chloroflexota</taxon>
        <taxon>Anaerolineae</taxon>
        <taxon>Anaerolineales</taxon>
        <taxon>Anaerolineaceae</taxon>
        <taxon>Flexilinea</taxon>
    </lineage>
</organism>
<dbReference type="PANTHER" id="PTHR33434">
    <property type="entry name" value="DEGV DOMAIN-CONTAINING PROTEIN DR_1986-RELATED"/>
    <property type="match status" value="1"/>
</dbReference>
<proteinExistence type="predicted"/>
<dbReference type="Pfam" id="PF21645">
    <property type="entry name" value="FakA-like_M"/>
    <property type="match status" value="1"/>
</dbReference>
<dbReference type="Proteomes" id="UP000053370">
    <property type="component" value="Unassembled WGS sequence"/>
</dbReference>
<dbReference type="GO" id="GO:0004371">
    <property type="term" value="F:glycerone kinase activity"/>
    <property type="evidence" value="ECO:0007669"/>
    <property type="project" value="InterPro"/>
</dbReference>
<evidence type="ECO:0000313" key="2">
    <source>
        <dbReference type="EMBL" id="GAP40116.1"/>
    </source>
</evidence>
<dbReference type="InterPro" id="IPR036117">
    <property type="entry name" value="DhaL_dom_sf"/>
</dbReference>
<dbReference type="STRING" id="1678840.ATC1_1382"/>
<reference evidence="2" key="1">
    <citation type="journal article" date="2015" name="Genome Announc.">
        <title>Draft Genome Sequence of Anaerolineae Strain TC1, a Novel Isolate from a Methanogenic Wastewater Treatment System.</title>
        <authorList>
            <person name="Matsuura N."/>
            <person name="Tourlousse D.M."/>
            <person name="Sun L."/>
            <person name="Toyonaga M."/>
            <person name="Kuroda K."/>
            <person name="Ohashi A."/>
            <person name="Cruz R."/>
            <person name="Yamaguchi T."/>
            <person name="Sekiguchi Y."/>
        </authorList>
    </citation>
    <scope>NUCLEOTIDE SEQUENCE [LARGE SCALE GENOMIC DNA]</scope>
    <source>
        <strain evidence="2">TC1</strain>
    </source>
</reference>
<feature type="domain" description="DhaL" evidence="1">
    <location>
        <begin position="22"/>
        <end position="214"/>
    </location>
</feature>
<protein>
    <submittedName>
        <fullName evidence="2">Protein containing DAK2 domain</fullName>
    </submittedName>
</protein>
<dbReference type="InterPro" id="IPR050270">
    <property type="entry name" value="DegV_domain_contain"/>
</dbReference>
<dbReference type="InterPro" id="IPR048394">
    <property type="entry name" value="FakA-like_M"/>
</dbReference>
<dbReference type="PATRIC" id="fig|1678840.3.peg.1300"/>
<dbReference type="SMART" id="SM01121">
    <property type="entry name" value="Dak1_2"/>
    <property type="match status" value="1"/>
</dbReference>
<name>A0A0S7BSI2_9CHLR</name>
<sequence>MELQSKINAMQNGGKLTVMSGQQIKSLIEAGTLWLKTNQQIVNALNVFPVPDGDTGSNMLLTMQAGWNEIASSQEENAGVILRSVAQGALMGARGNSGVILSQFWRGFSRAMDEQPVMDLTLFSKALTEAKNTAYKGVVRPVEGTILTVLKDTANYVESELIACSDFKDLFEKTVQAANQSVDRTPELLPVLKQAGVVDSGGKGLFFIFEGFLRWLNNEPLDINPNIVEIKPISLMSQEEEAESIEPGQDFEVVVDFVPKNELNLAPFYDRLSDIGTSIQVGEGDGMYRMHIHVPTENIYAPINYIMGLGTVTKVAIENLIAQMEDIRKKKQSEFTLTPVEEGQISVVAVSPGDGISRILASLGVGSIIKGGQTMNPSTEEILNAVNELPTDKVIILPNNKNIILAANNAITQTDKTVAVIRSKNVPQGISALLRLDPDGDFEKIVEDMNSALLDVQSGEITIATRTVEINGVQVNEGQIIVIHNGDLVLSRNTVEEALIAFLEEAKVEDYERITIFYGNNIEEAEVKRMVELVQEKYPDHEIEYHYGGQPHYFFIIAIE</sequence>
<dbReference type="Pfam" id="PF02734">
    <property type="entry name" value="Dak2"/>
    <property type="match status" value="1"/>
</dbReference>
<gene>
    <name evidence="2" type="ORF">ATC1_1382</name>
</gene>
<dbReference type="InterPro" id="IPR004007">
    <property type="entry name" value="DhaL_dom"/>
</dbReference>
<dbReference type="AlphaFoldDB" id="A0A0S7BSI2"/>
<evidence type="ECO:0000313" key="3">
    <source>
        <dbReference type="Proteomes" id="UP000053370"/>
    </source>
</evidence>
<dbReference type="Pfam" id="PF13684">
    <property type="entry name" value="FakA-like_C"/>
    <property type="match status" value="1"/>
</dbReference>
<dbReference type="InterPro" id="IPR033470">
    <property type="entry name" value="FakA-like_C"/>
</dbReference>
<dbReference type="EMBL" id="DF968181">
    <property type="protein sequence ID" value="GAP40116.1"/>
    <property type="molecule type" value="Genomic_DNA"/>
</dbReference>
<dbReference type="Gene3D" id="1.25.40.340">
    <property type="match status" value="1"/>
</dbReference>
<evidence type="ECO:0000259" key="1">
    <source>
        <dbReference type="PROSITE" id="PS51480"/>
    </source>
</evidence>
<keyword evidence="3" id="KW-1185">Reference proteome</keyword>